<reference evidence="5" key="1">
    <citation type="journal article" date="2019" name="Int. J. Syst. Evol. Microbiol.">
        <title>The Global Catalogue of Microorganisms (GCM) 10K type strain sequencing project: providing services to taxonomists for standard genome sequencing and annotation.</title>
        <authorList>
            <consortium name="The Broad Institute Genomics Platform"/>
            <consortium name="The Broad Institute Genome Sequencing Center for Infectious Disease"/>
            <person name="Wu L."/>
            <person name="Ma J."/>
        </authorList>
    </citation>
    <scope>NUCLEOTIDE SEQUENCE [LARGE SCALE GENOMIC DNA]</scope>
    <source>
        <strain evidence="5">CCUG 59129</strain>
    </source>
</reference>
<dbReference type="EMBL" id="JBHTJZ010000021">
    <property type="protein sequence ID" value="MFD0960505.1"/>
    <property type="molecule type" value="Genomic_DNA"/>
</dbReference>
<dbReference type="Gene3D" id="3.40.190.10">
    <property type="entry name" value="Periplasmic binding protein-like II"/>
    <property type="match status" value="2"/>
</dbReference>
<evidence type="ECO:0000313" key="5">
    <source>
        <dbReference type="Proteomes" id="UP001596989"/>
    </source>
</evidence>
<dbReference type="PANTHER" id="PTHR43649">
    <property type="entry name" value="ARABINOSE-BINDING PROTEIN-RELATED"/>
    <property type="match status" value="1"/>
</dbReference>
<accession>A0ABW3HSK0</accession>
<feature type="region of interest" description="Disordered" evidence="2">
    <location>
        <begin position="26"/>
        <end position="61"/>
    </location>
</feature>
<dbReference type="InterPro" id="IPR050490">
    <property type="entry name" value="Bact_solute-bd_prot1"/>
</dbReference>
<evidence type="ECO:0000313" key="4">
    <source>
        <dbReference type="EMBL" id="MFD0960505.1"/>
    </source>
</evidence>
<dbReference type="PROSITE" id="PS51257">
    <property type="entry name" value="PROKAR_LIPOPROTEIN"/>
    <property type="match status" value="1"/>
</dbReference>
<sequence>MKSKCKLSVMLSMVLMGALISACGSASENGQNGGSKPAATAGTQKEETNAGNDSGKTSGNNDKTLDISMAYFNIGKAFPNRENDEFLKKLEKDFNMKVDDKVISYSDYQEKLQLWSVSGELPDVFSHDFINKETYYTWIEQGVIRPLPDDLSAYPNVEKVLSLPDTQNLKVDGKFYMIPRLTYRDNDSWALDKALVVRKDWMDKLGLQEPVTYEDYAAMLTAFAKKDPDGNGKDDTIGLTFRSSSMLTSIAMGTLPNVANGSWVKEDGQYIPYYAAESMTNVAVQMRELFASGAIDPDFAIMKTNDGIDKFGQGKVGALAGQATPNALKQYKTAWEKYNPDVKFEDAVAVIPVSWANEDGKRYRFTNVAFWSESYFSSAVDDEKMDRILQLYDYLLSDEFLTVKAYGFEGVDYKKEGDKFVITRDKNEDGTYVGFSEQYPSLHYLFGPLAAWNQQMEYEDSEINTINYGEDIIAMSHGALKHHLDNFDPIPTNYAIQFMYTPAKTKLGAINPSEDITKLMLGKGDPAAEWEKIVAGYDDKGLQEAIAEVNEKAKAEGIQ</sequence>
<keyword evidence="5" id="KW-1185">Reference proteome</keyword>
<dbReference type="PANTHER" id="PTHR43649:SF33">
    <property type="entry name" value="POLYGALACTURONAN_RHAMNOGALACTURONAN-BINDING PROTEIN YTCQ"/>
    <property type="match status" value="1"/>
</dbReference>
<dbReference type="SUPFAM" id="SSF53850">
    <property type="entry name" value="Periplasmic binding protein-like II"/>
    <property type="match status" value="1"/>
</dbReference>
<feature type="chain" id="PRO_5046007799" description="Aldouronate transport system substrate-binding protein" evidence="3">
    <location>
        <begin position="27"/>
        <end position="559"/>
    </location>
</feature>
<evidence type="ECO:0000256" key="3">
    <source>
        <dbReference type="SAM" id="SignalP"/>
    </source>
</evidence>
<dbReference type="Proteomes" id="UP001596989">
    <property type="component" value="Unassembled WGS sequence"/>
</dbReference>
<evidence type="ECO:0008006" key="6">
    <source>
        <dbReference type="Google" id="ProtNLM"/>
    </source>
</evidence>
<comment type="caution">
    <text evidence="4">The sequence shown here is derived from an EMBL/GenBank/DDBJ whole genome shotgun (WGS) entry which is preliminary data.</text>
</comment>
<protein>
    <recommendedName>
        <fullName evidence="6">Aldouronate transport system substrate-binding protein</fullName>
    </recommendedName>
</protein>
<dbReference type="RefSeq" id="WP_377565018.1">
    <property type="nucleotide sequence ID" value="NZ_JBHTJZ010000021.1"/>
</dbReference>
<feature type="signal peptide" evidence="3">
    <location>
        <begin position="1"/>
        <end position="26"/>
    </location>
</feature>
<evidence type="ECO:0000256" key="1">
    <source>
        <dbReference type="ARBA" id="ARBA00022729"/>
    </source>
</evidence>
<evidence type="ECO:0000256" key="2">
    <source>
        <dbReference type="SAM" id="MobiDB-lite"/>
    </source>
</evidence>
<proteinExistence type="predicted"/>
<keyword evidence="1 3" id="KW-0732">Signal</keyword>
<feature type="compositionally biased region" description="Polar residues" evidence="2">
    <location>
        <begin position="49"/>
        <end position="61"/>
    </location>
</feature>
<name>A0ABW3HSK0_9BACL</name>
<organism evidence="4 5">
    <name type="scientific">Paenibacillus chungangensis</name>
    <dbReference type="NCBI Taxonomy" id="696535"/>
    <lineage>
        <taxon>Bacteria</taxon>
        <taxon>Bacillati</taxon>
        <taxon>Bacillota</taxon>
        <taxon>Bacilli</taxon>
        <taxon>Bacillales</taxon>
        <taxon>Paenibacillaceae</taxon>
        <taxon>Paenibacillus</taxon>
    </lineage>
</organism>
<gene>
    <name evidence="4" type="ORF">ACFQ2I_14015</name>
</gene>